<dbReference type="Gene3D" id="1.10.287.3510">
    <property type="match status" value="1"/>
</dbReference>
<keyword evidence="1" id="KW-0812">Transmembrane</keyword>
<dbReference type="GeneID" id="18887513"/>
<sequence length="100" mass="11428">MIALSLYIIHSISFAIFILIILTYSLSWKESTIEYVIFFEAVLLFYMTYVVTGAVHIIHVTIIMVISVCEAVVGLTLVILHFKNKNKSSVKSLHLMRYSN</sequence>
<feature type="transmembrane region" description="Helical" evidence="1">
    <location>
        <begin position="6"/>
        <end position="26"/>
    </location>
</feature>
<evidence type="ECO:0000256" key="1">
    <source>
        <dbReference type="SAM" id="Phobius"/>
    </source>
</evidence>
<dbReference type="CTD" id="4539"/>
<dbReference type="EMBL" id="JX870621">
    <property type="protein sequence ID" value="AFV61887.1"/>
    <property type="molecule type" value="Genomic_DNA"/>
</dbReference>
<name>X2C071_9NEOP</name>
<reference evidence="2" key="1">
    <citation type="journal article" date="2014" name="PLoS ONE">
        <title>The Complete Mitochondrial Genome of the Booklouse, Liposcelis decolor: Insights into Gene Arrangement and Genome Organization within the Genus Liposcelis.</title>
        <authorList>
            <person name="Chen S.C."/>
            <person name="Wei D.D."/>
            <person name="Shao R."/>
            <person name="Dou W."/>
            <person name="Wang J.J."/>
        </authorList>
    </citation>
    <scope>NUCLEOTIDE SEQUENCE</scope>
</reference>
<geneLocation type="mitochondrion" evidence="2"/>
<dbReference type="RefSeq" id="YP_009020942.1">
    <property type="nucleotide sequence ID" value="NC_023839.1"/>
</dbReference>
<feature type="transmembrane region" description="Helical" evidence="1">
    <location>
        <begin position="57"/>
        <end position="82"/>
    </location>
</feature>
<dbReference type="AlphaFoldDB" id="X2C071"/>
<keyword evidence="1" id="KW-0472">Membrane</keyword>
<protein>
    <submittedName>
        <fullName evidence="2">NADH dehydrogenase subunit 4L</fullName>
    </submittedName>
</protein>
<keyword evidence="1" id="KW-1133">Transmembrane helix</keyword>
<proteinExistence type="predicted"/>
<gene>
    <name evidence="2" type="primary">ND4L</name>
</gene>
<evidence type="ECO:0000313" key="2">
    <source>
        <dbReference type="EMBL" id="AFV61887.1"/>
    </source>
</evidence>
<accession>X2C071</accession>
<organism evidence="2">
    <name type="scientific">Liposcelis decolor</name>
    <dbReference type="NCBI Taxonomy" id="209926"/>
    <lineage>
        <taxon>Eukaryota</taxon>
        <taxon>Metazoa</taxon>
        <taxon>Ecdysozoa</taxon>
        <taxon>Arthropoda</taxon>
        <taxon>Hexapoda</taxon>
        <taxon>Insecta</taxon>
        <taxon>Pterygota</taxon>
        <taxon>Neoptera</taxon>
        <taxon>Paraneoptera</taxon>
        <taxon>Psocodea</taxon>
        <taxon>Troctomorpha</taxon>
        <taxon>Liposcelidetae</taxon>
        <taxon>Liposcelididae</taxon>
        <taxon>Liposcelis</taxon>
    </lineage>
</organism>
<keyword evidence="2" id="KW-0496">Mitochondrion</keyword>
<feature type="transmembrane region" description="Helical" evidence="1">
    <location>
        <begin position="33"/>
        <end position="51"/>
    </location>
</feature>